<proteinExistence type="predicted"/>
<reference evidence="1 2" key="1">
    <citation type="submission" date="2024-11" db="EMBL/GenBank/DDBJ databases">
        <title>Identification and Characterization of a Novel Fosfomycin Bacillithiol Transferase FosB8 in Paenibacillus illinoisensis.</title>
        <authorList>
            <person name="Lu W."/>
        </authorList>
    </citation>
    <scope>NUCLEOTIDE SEQUENCE [LARGE SCALE GENOMIC DNA]</scope>
    <source>
        <strain evidence="1 2">WP77</strain>
    </source>
</reference>
<dbReference type="PROSITE" id="PS51257">
    <property type="entry name" value="PROKAR_LIPOPROTEIN"/>
    <property type="match status" value="1"/>
</dbReference>
<dbReference type="RefSeq" id="WP_402874863.1">
    <property type="nucleotide sequence ID" value="NZ_JBIYSL010000002.1"/>
</dbReference>
<organism evidence="1 2">
    <name type="scientific">Paenibacillus illinoisensis</name>
    <dbReference type="NCBI Taxonomy" id="59845"/>
    <lineage>
        <taxon>Bacteria</taxon>
        <taxon>Bacillati</taxon>
        <taxon>Bacillota</taxon>
        <taxon>Bacilli</taxon>
        <taxon>Bacillales</taxon>
        <taxon>Paenibacillaceae</taxon>
        <taxon>Paenibacillus</taxon>
    </lineage>
</organism>
<name>A0ABW8HTN4_9BACL</name>
<accession>A0ABW8HTN4</accession>
<evidence type="ECO:0000313" key="2">
    <source>
        <dbReference type="Proteomes" id="UP001618531"/>
    </source>
</evidence>
<evidence type="ECO:0008006" key="3">
    <source>
        <dbReference type="Google" id="ProtNLM"/>
    </source>
</evidence>
<dbReference type="Proteomes" id="UP001618531">
    <property type="component" value="Unassembled WGS sequence"/>
</dbReference>
<comment type="caution">
    <text evidence="1">The sequence shown here is derived from an EMBL/GenBank/DDBJ whole genome shotgun (WGS) entry which is preliminary data.</text>
</comment>
<keyword evidence="2" id="KW-1185">Reference proteome</keyword>
<dbReference type="EMBL" id="JBIYSL010000002">
    <property type="protein sequence ID" value="MFK0522832.1"/>
    <property type="molecule type" value="Genomic_DNA"/>
</dbReference>
<sequence>MLTYIRNSLIFIVLVTLLTACGRLSDKEEQEYYQKAIPIGQDYFRKYYDAEVEFTEFYINVPISSTIVLKGHLKQYPITKVSLYYDFPSLEIKSESGPEDFIKKRKSEAEVNSQ</sequence>
<evidence type="ECO:0000313" key="1">
    <source>
        <dbReference type="EMBL" id="MFK0522832.1"/>
    </source>
</evidence>
<gene>
    <name evidence="1" type="ORF">ACINKY_11565</name>
</gene>
<protein>
    <recommendedName>
        <fullName evidence="3">DUF1433 domain-containing protein</fullName>
    </recommendedName>
</protein>